<evidence type="ECO:0000256" key="2">
    <source>
        <dbReference type="ARBA" id="ARBA00023315"/>
    </source>
</evidence>
<comment type="caution">
    <text evidence="4">The sequence shown here is derived from an EMBL/GenBank/DDBJ whole genome shotgun (WGS) entry which is preliminary data.</text>
</comment>
<keyword evidence="2" id="KW-0012">Acyltransferase</keyword>
<accession>A0ABV2FIH7</accession>
<gene>
    <name evidence="4" type="ORF">ABID29_001485</name>
</gene>
<dbReference type="PANTHER" id="PTHR43877">
    <property type="entry name" value="AMINOALKYLPHOSPHONATE N-ACETYLTRANSFERASE-RELATED-RELATED"/>
    <property type="match status" value="1"/>
</dbReference>
<dbReference type="EMBL" id="JBEPLO010000015">
    <property type="protein sequence ID" value="MET3558362.1"/>
    <property type="molecule type" value="Genomic_DNA"/>
</dbReference>
<evidence type="ECO:0000259" key="3">
    <source>
        <dbReference type="PROSITE" id="PS51186"/>
    </source>
</evidence>
<dbReference type="RefSeq" id="WP_354365509.1">
    <property type="nucleotide sequence ID" value="NZ_JBEPLO010000015.1"/>
</dbReference>
<organism evidence="4 5">
    <name type="scientific">Streptococcus rupicaprae</name>
    <dbReference type="NCBI Taxonomy" id="759619"/>
    <lineage>
        <taxon>Bacteria</taxon>
        <taxon>Bacillati</taxon>
        <taxon>Bacillota</taxon>
        <taxon>Bacilli</taxon>
        <taxon>Lactobacillales</taxon>
        <taxon>Streptococcaceae</taxon>
        <taxon>Streptococcus</taxon>
    </lineage>
</organism>
<dbReference type="InterPro" id="IPR000182">
    <property type="entry name" value="GNAT_dom"/>
</dbReference>
<protein>
    <submittedName>
        <fullName evidence="4">GNAT family N-acyltransferase</fullName>
    </submittedName>
</protein>
<dbReference type="PROSITE" id="PS51186">
    <property type="entry name" value="GNAT"/>
    <property type="match status" value="1"/>
</dbReference>
<reference evidence="4 5" key="1">
    <citation type="submission" date="2024-06" db="EMBL/GenBank/DDBJ databases">
        <title>Genomic Encyclopedia of Type Strains, Phase IV (KMG-IV): sequencing the most valuable type-strain genomes for metagenomic binning, comparative biology and taxonomic classification.</title>
        <authorList>
            <person name="Goeker M."/>
        </authorList>
    </citation>
    <scope>NUCLEOTIDE SEQUENCE [LARGE SCALE GENOMIC DNA]</scope>
    <source>
        <strain evidence="4 5">DSM 28303</strain>
    </source>
</reference>
<keyword evidence="5" id="KW-1185">Reference proteome</keyword>
<evidence type="ECO:0000256" key="1">
    <source>
        <dbReference type="ARBA" id="ARBA00022679"/>
    </source>
</evidence>
<dbReference type="CDD" id="cd04301">
    <property type="entry name" value="NAT_SF"/>
    <property type="match status" value="1"/>
</dbReference>
<dbReference type="Pfam" id="PF00583">
    <property type="entry name" value="Acetyltransf_1"/>
    <property type="match status" value="1"/>
</dbReference>
<dbReference type="SUPFAM" id="SSF55729">
    <property type="entry name" value="Acyl-CoA N-acyltransferases (Nat)"/>
    <property type="match status" value="1"/>
</dbReference>
<dbReference type="InterPro" id="IPR016181">
    <property type="entry name" value="Acyl_CoA_acyltransferase"/>
</dbReference>
<dbReference type="Gene3D" id="3.40.630.30">
    <property type="match status" value="1"/>
</dbReference>
<evidence type="ECO:0000313" key="5">
    <source>
        <dbReference type="Proteomes" id="UP001549122"/>
    </source>
</evidence>
<sequence length="143" mass="15938">MVKTIVGSEPFQRAASLYIRFQVFVIDKKMDMADEFDGHDEAGTVYAVVYDGNRPLATGRFLPETDTCARLTRIATLAPHRGQGYGTLVMDALENHAKKEGFKELVIHSELTAKSFYEGLGYVAFGPRYLEDGEPCQSLNKLL</sequence>
<keyword evidence="1" id="KW-0808">Transferase</keyword>
<proteinExistence type="predicted"/>
<evidence type="ECO:0000313" key="4">
    <source>
        <dbReference type="EMBL" id="MET3558362.1"/>
    </source>
</evidence>
<dbReference type="Proteomes" id="UP001549122">
    <property type="component" value="Unassembled WGS sequence"/>
</dbReference>
<name>A0ABV2FIH7_9STRE</name>
<dbReference type="InterPro" id="IPR050832">
    <property type="entry name" value="Bact_Acetyltransf"/>
</dbReference>
<feature type="domain" description="N-acetyltransferase" evidence="3">
    <location>
        <begin position="3"/>
        <end position="143"/>
    </location>
</feature>